<proteinExistence type="predicted"/>
<accession>A0A198G1D8</accession>
<dbReference type="EMBL" id="LXEN01000066">
    <property type="protein sequence ID" value="OAT30928.1"/>
    <property type="molecule type" value="Genomic_DNA"/>
</dbReference>
<gene>
    <name evidence="3" type="ORF">M983_1446</name>
</gene>
<name>A0A198G1D8_9GAMM</name>
<keyword evidence="2" id="KW-0732">Signal</keyword>
<sequence>MKKIAFSVIALSLFIGNAYASNPINGCEIKKQNVQRQLDYAKAHNNYYRVKGLERALSNIEQHCTPEKVVENTRMEILEKQREVEERELELREAQFKDNLNKVSKRENKLAEAKAELKELENELELLTKK</sequence>
<evidence type="ECO:0000313" key="3">
    <source>
        <dbReference type="EMBL" id="OAT30928.1"/>
    </source>
</evidence>
<feature type="coiled-coil region" evidence="1">
    <location>
        <begin position="70"/>
        <end position="130"/>
    </location>
</feature>
<dbReference type="Proteomes" id="UP000094023">
    <property type="component" value="Unassembled WGS sequence"/>
</dbReference>
<feature type="signal peptide" evidence="2">
    <location>
        <begin position="1"/>
        <end position="20"/>
    </location>
</feature>
<keyword evidence="4" id="KW-1185">Reference proteome</keyword>
<dbReference type="STRING" id="1354337.M983_1446"/>
<dbReference type="InterPro" id="IPR009468">
    <property type="entry name" value="DUF1090"/>
</dbReference>
<comment type="caution">
    <text evidence="3">The sequence shown here is derived from an EMBL/GenBank/DDBJ whole genome shotgun (WGS) entry which is preliminary data.</text>
</comment>
<reference evidence="3 4" key="1">
    <citation type="submission" date="2016-04" db="EMBL/GenBank/DDBJ databases">
        <title>ATOL: Assembling a taxonomically balanced genome-scale reconstruction of the evolutionary history of the Enterobacteriaceae.</title>
        <authorList>
            <person name="Plunkett G.III."/>
            <person name="Neeno-Eckwall E.C."/>
            <person name="Glasner J.D."/>
            <person name="Perna N.T."/>
        </authorList>
    </citation>
    <scope>NUCLEOTIDE SEQUENCE [LARGE SCALE GENOMIC DNA]</scope>
    <source>
        <strain evidence="3 4">ATCC 19692</strain>
    </source>
</reference>
<organism evidence="3 4">
    <name type="scientific">Proteus myxofaciens ATCC 19692</name>
    <dbReference type="NCBI Taxonomy" id="1354337"/>
    <lineage>
        <taxon>Bacteria</taxon>
        <taxon>Pseudomonadati</taxon>
        <taxon>Pseudomonadota</taxon>
        <taxon>Gammaproteobacteria</taxon>
        <taxon>Enterobacterales</taxon>
        <taxon>Morganellaceae</taxon>
        <taxon>Proteus</taxon>
    </lineage>
</organism>
<feature type="chain" id="PRO_5008278860" evidence="2">
    <location>
        <begin position="21"/>
        <end position="130"/>
    </location>
</feature>
<dbReference type="Pfam" id="PF06476">
    <property type="entry name" value="DUF1090"/>
    <property type="match status" value="1"/>
</dbReference>
<dbReference type="OrthoDB" id="8689941at2"/>
<evidence type="ECO:0000256" key="1">
    <source>
        <dbReference type="SAM" id="Coils"/>
    </source>
</evidence>
<dbReference type="RefSeq" id="WP_066749325.1">
    <property type="nucleotide sequence ID" value="NZ_LXEN01000066.1"/>
</dbReference>
<dbReference type="AlphaFoldDB" id="A0A198G1D8"/>
<evidence type="ECO:0000256" key="2">
    <source>
        <dbReference type="SAM" id="SignalP"/>
    </source>
</evidence>
<keyword evidence="1" id="KW-0175">Coiled coil</keyword>
<protein>
    <submittedName>
        <fullName evidence="3">Periplasmic protein</fullName>
    </submittedName>
</protein>
<evidence type="ECO:0000313" key="4">
    <source>
        <dbReference type="Proteomes" id="UP000094023"/>
    </source>
</evidence>